<dbReference type="InterPro" id="IPR025188">
    <property type="entry name" value="DUF4113"/>
</dbReference>
<keyword evidence="7" id="KW-0234">DNA repair</keyword>
<feature type="domain" description="UmuC" evidence="11">
    <location>
        <begin position="4"/>
        <end position="188"/>
    </location>
</feature>
<dbReference type="GO" id="GO:0003887">
    <property type="term" value="F:DNA-directed DNA polymerase activity"/>
    <property type="evidence" value="ECO:0007669"/>
    <property type="project" value="UniProtKB-EC"/>
</dbReference>
<dbReference type="InterPro" id="IPR043502">
    <property type="entry name" value="DNA/RNA_pol_sf"/>
</dbReference>
<name>A0A6L3YN14_9HYPH</name>
<dbReference type="SUPFAM" id="SSF56672">
    <property type="entry name" value="DNA/RNA polymerases"/>
    <property type="match status" value="1"/>
</dbReference>
<dbReference type="GO" id="GO:0005829">
    <property type="term" value="C:cytosol"/>
    <property type="evidence" value="ECO:0007669"/>
    <property type="project" value="TreeGrafter"/>
</dbReference>
<comment type="catalytic activity">
    <reaction evidence="10">
        <text>DNA(n) + a 2'-deoxyribonucleoside 5'-triphosphate = DNA(n+1) + diphosphate</text>
        <dbReference type="Rhea" id="RHEA:22508"/>
        <dbReference type="Rhea" id="RHEA-COMP:17339"/>
        <dbReference type="Rhea" id="RHEA-COMP:17340"/>
        <dbReference type="ChEBI" id="CHEBI:33019"/>
        <dbReference type="ChEBI" id="CHEBI:61560"/>
        <dbReference type="ChEBI" id="CHEBI:173112"/>
        <dbReference type="EC" id="2.7.7.7"/>
    </reaction>
</comment>
<organism evidence="12 13">
    <name type="scientific">Brucella tritici</name>
    <dbReference type="NCBI Taxonomy" id="94626"/>
    <lineage>
        <taxon>Bacteria</taxon>
        <taxon>Pseudomonadati</taxon>
        <taxon>Pseudomonadota</taxon>
        <taxon>Alphaproteobacteria</taxon>
        <taxon>Hyphomicrobiales</taxon>
        <taxon>Brucellaceae</taxon>
        <taxon>Brucella/Ochrobactrum group</taxon>
        <taxon>Brucella</taxon>
    </lineage>
</organism>
<dbReference type="InterPro" id="IPR001126">
    <property type="entry name" value="UmuC"/>
</dbReference>
<evidence type="ECO:0000256" key="5">
    <source>
        <dbReference type="ARBA" id="ARBA00022763"/>
    </source>
</evidence>
<proteinExistence type="inferred from homology"/>
<protein>
    <recommendedName>
        <fullName evidence="4">DNA-directed DNA polymerase</fullName>
        <ecNumber evidence="4">2.7.7.7</ecNumber>
    </recommendedName>
</protein>
<dbReference type="GO" id="GO:0009432">
    <property type="term" value="P:SOS response"/>
    <property type="evidence" value="ECO:0007669"/>
    <property type="project" value="UniProtKB-KW"/>
</dbReference>
<dbReference type="Pfam" id="PF00817">
    <property type="entry name" value="IMS"/>
    <property type="match status" value="1"/>
</dbReference>
<evidence type="ECO:0000256" key="4">
    <source>
        <dbReference type="ARBA" id="ARBA00012417"/>
    </source>
</evidence>
<sequence length="431" mass="47674">MKSFALIDGNSFYCSCERVFAPKLRARPVIVLSNNDGCAVARTAEAKALGIGMGEPFFKIQDLCRDNDVAVFTSNYALYGDMSARLNTIYRQWAPEVEIYSIDESFLDVAHVRQRDRRTFGLDLRSTVQKWTGIPTCVGIAPTKTLAKFANHVAKKNSDLGGVCDLTDDAVRAEWLDRIEVSEVWGVGRASQTKLFELGIKTAGDLSRLDARQARNLLSVVGERTVLELRGISCMPLEDVPAQRKGCAVTRSFGTPVTDLAGMLEAVAAYATRAGEKLRRHGLEASHLAVFMHTSRFNERDPSHSAQTTVNLPEASADTLDLIRAAQRGVRKIFKDGYRYSKAGIIMDDLIPARSAPRPLFDARDREHSDRLMSALDAVNAKFGRGALVPAAAGIKKEWQAKFDRRSPRYTTRIDELPIVRTASYDQTAGR</sequence>
<evidence type="ECO:0000256" key="3">
    <source>
        <dbReference type="ARBA" id="ARBA00011245"/>
    </source>
</evidence>
<dbReference type="Gene3D" id="3.40.1170.60">
    <property type="match status" value="1"/>
</dbReference>
<dbReference type="Gene3D" id="3.30.1490.100">
    <property type="entry name" value="DNA polymerase, Y-family, little finger domain"/>
    <property type="match status" value="1"/>
</dbReference>
<dbReference type="InterPro" id="IPR043128">
    <property type="entry name" value="Rev_trsase/Diguanyl_cyclase"/>
</dbReference>
<dbReference type="GO" id="GO:0006281">
    <property type="term" value="P:DNA repair"/>
    <property type="evidence" value="ECO:0007669"/>
    <property type="project" value="UniProtKB-KW"/>
</dbReference>
<dbReference type="PANTHER" id="PTHR11076:SF34">
    <property type="entry name" value="PROTEIN UMUC"/>
    <property type="match status" value="1"/>
</dbReference>
<dbReference type="RefSeq" id="WP_151652051.1">
    <property type="nucleotide sequence ID" value="NZ_WBVX01000013.1"/>
</dbReference>
<comment type="similarity">
    <text evidence="2">Belongs to the DNA polymerase type-Y family.</text>
</comment>
<dbReference type="EC" id="2.7.7.7" evidence="4"/>
<dbReference type="Gene3D" id="3.30.70.270">
    <property type="match status" value="1"/>
</dbReference>
<evidence type="ECO:0000256" key="2">
    <source>
        <dbReference type="ARBA" id="ARBA00010945"/>
    </source>
</evidence>
<evidence type="ECO:0000256" key="8">
    <source>
        <dbReference type="ARBA" id="ARBA00023236"/>
    </source>
</evidence>
<comment type="caution">
    <text evidence="12">The sequence shown here is derived from an EMBL/GenBank/DDBJ whole genome shotgun (WGS) entry which is preliminary data.</text>
</comment>
<evidence type="ECO:0000259" key="11">
    <source>
        <dbReference type="PROSITE" id="PS50173"/>
    </source>
</evidence>
<dbReference type="GO" id="GO:0003684">
    <property type="term" value="F:damaged DNA binding"/>
    <property type="evidence" value="ECO:0007669"/>
    <property type="project" value="InterPro"/>
</dbReference>
<evidence type="ECO:0000256" key="7">
    <source>
        <dbReference type="ARBA" id="ARBA00023204"/>
    </source>
</evidence>
<comment type="cofactor">
    <cofactor evidence="1">
        <name>Mg(2+)</name>
        <dbReference type="ChEBI" id="CHEBI:18420"/>
    </cofactor>
</comment>
<dbReference type="NCBIfam" id="NF002955">
    <property type="entry name" value="PRK03609.1"/>
    <property type="match status" value="1"/>
</dbReference>
<gene>
    <name evidence="12" type="ORF">F9L08_13995</name>
</gene>
<dbReference type="CDD" id="cd01700">
    <property type="entry name" value="PolY_Pol_V_umuC"/>
    <property type="match status" value="1"/>
</dbReference>
<evidence type="ECO:0000256" key="10">
    <source>
        <dbReference type="ARBA" id="ARBA00049244"/>
    </source>
</evidence>
<keyword evidence="6" id="KW-0741">SOS mutagenesis</keyword>
<dbReference type="InterPro" id="IPR017961">
    <property type="entry name" value="DNA_pol_Y-fam_little_finger"/>
</dbReference>
<dbReference type="AlphaFoldDB" id="A0A6L3YN14"/>
<accession>A0A6L3YN14</accession>
<reference evidence="12 13" key="1">
    <citation type="submission" date="2019-09" db="EMBL/GenBank/DDBJ databases">
        <title>Taxonomic organization of the family Brucellaceae based on a phylogenomic approach.</title>
        <authorList>
            <person name="Leclercq S."/>
            <person name="Cloeckaert A."/>
            <person name="Zygmunt M.S."/>
        </authorList>
    </citation>
    <scope>NUCLEOTIDE SEQUENCE [LARGE SCALE GENOMIC DNA]</scope>
    <source>
        <strain evidence="12 13">WS1830</strain>
    </source>
</reference>
<dbReference type="InterPro" id="IPR036775">
    <property type="entry name" value="DNA_pol_Y-fam_lit_finger_sf"/>
</dbReference>
<dbReference type="PROSITE" id="PS50173">
    <property type="entry name" value="UMUC"/>
    <property type="match status" value="1"/>
</dbReference>
<dbReference type="Pfam" id="PF11799">
    <property type="entry name" value="IMS_C"/>
    <property type="match status" value="1"/>
</dbReference>
<evidence type="ECO:0000313" key="12">
    <source>
        <dbReference type="EMBL" id="KAB2684397.1"/>
    </source>
</evidence>
<dbReference type="GO" id="GO:0042276">
    <property type="term" value="P:error-prone translesion synthesis"/>
    <property type="evidence" value="ECO:0007669"/>
    <property type="project" value="TreeGrafter"/>
</dbReference>
<dbReference type="Gene3D" id="1.10.150.20">
    <property type="entry name" value="5' to 3' exonuclease, C-terminal subdomain"/>
    <property type="match status" value="1"/>
</dbReference>
<dbReference type="Pfam" id="PF13438">
    <property type="entry name" value="DUF4113"/>
    <property type="match status" value="1"/>
</dbReference>
<dbReference type="PANTHER" id="PTHR11076">
    <property type="entry name" value="DNA REPAIR POLYMERASE UMUC / TRANSFERASE FAMILY MEMBER"/>
    <property type="match status" value="1"/>
</dbReference>
<keyword evidence="5" id="KW-0227">DNA damage</keyword>
<dbReference type="Proteomes" id="UP000481643">
    <property type="component" value="Unassembled WGS sequence"/>
</dbReference>
<dbReference type="EMBL" id="WBVX01000013">
    <property type="protein sequence ID" value="KAB2684397.1"/>
    <property type="molecule type" value="Genomic_DNA"/>
</dbReference>
<evidence type="ECO:0000256" key="6">
    <source>
        <dbReference type="ARBA" id="ARBA00023199"/>
    </source>
</evidence>
<evidence type="ECO:0000256" key="9">
    <source>
        <dbReference type="ARBA" id="ARBA00025589"/>
    </source>
</evidence>
<evidence type="ECO:0000256" key="1">
    <source>
        <dbReference type="ARBA" id="ARBA00001946"/>
    </source>
</evidence>
<keyword evidence="8" id="KW-0742">SOS response</keyword>
<comment type="subunit">
    <text evidence="3">Monomer.</text>
</comment>
<dbReference type="InterPro" id="IPR050116">
    <property type="entry name" value="DNA_polymerase-Y"/>
</dbReference>
<comment type="function">
    <text evidence="9">Poorly processive, error-prone DNA polymerase involved in untargeted mutagenesis. Copies undamaged DNA at stalled replication forks, which arise in vivo from mismatched or misaligned primer ends. These misaligned primers can be extended by PolIV. Exhibits no 3'-5' exonuclease (proofreading) activity. May be involved in translesional synthesis, in conjunction with the beta clamp from PolIII.</text>
</comment>
<evidence type="ECO:0000313" key="13">
    <source>
        <dbReference type="Proteomes" id="UP000481643"/>
    </source>
</evidence>